<keyword evidence="3" id="KW-0547">Nucleotide-binding</keyword>
<proteinExistence type="predicted"/>
<dbReference type="EMBL" id="DSYK01000544">
    <property type="protein sequence ID" value="HGS22380.1"/>
    <property type="molecule type" value="Genomic_DNA"/>
</dbReference>
<dbReference type="InterPro" id="IPR036390">
    <property type="entry name" value="WH_DNA-bd_sf"/>
</dbReference>
<feature type="domain" description="ATPase" evidence="1">
    <location>
        <begin position="4"/>
        <end position="204"/>
    </location>
</feature>
<dbReference type="AlphaFoldDB" id="A0A7C4PKP3"/>
<sequence>MPMFINRKAELELLTRLYTSDRAELFVLYGRRRVGKTELLRAFCEDKPHLFFIATLSADGEQLATFSQQIWAVTHPETPAGFSFPSWEAAFRALADLPDRMIVVLDEFTYLISGNKAIPSILQKAWDERLKNTQIKLVLCGSTIGMMETAVLGYQAPLYGRRTHSTLLEPLDLCSTALFFPAYSAEQQFLAWAVLGGMPYYLRTFSDQQDIFANIHQHILDAKNGELFNEPRLLLMEELREARNYFSILRAIAQGNTRLNEIAQASGVGAVNMVSRYLDLLQQMRLITRRVPATEFQPEKSKRGIYQIDDHFLRFWFRYVQPNQSSLDLGLTDAILDQRVKPDLDHFVSATFEEASRQYIARLARQGKIPFLPERIGAWWEKDTEIDLLAISRTEKQALVGECKWSVNPVGINVLDELKQKAQALIREGDIAQLHYVLFSRSGFTQALEVRAREEGVALVGVSEMIRDEV</sequence>
<protein>
    <submittedName>
        <fullName evidence="3">ATP-binding protein</fullName>
    </submittedName>
</protein>
<dbReference type="Pfam" id="PF03008">
    <property type="entry name" value="DUF234"/>
    <property type="match status" value="1"/>
</dbReference>
<organism evidence="3">
    <name type="scientific">Anaerolinea thermolimosa</name>
    <dbReference type="NCBI Taxonomy" id="229919"/>
    <lineage>
        <taxon>Bacteria</taxon>
        <taxon>Bacillati</taxon>
        <taxon>Chloroflexota</taxon>
        <taxon>Anaerolineae</taxon>
        <taxon>Anaerolineales</taxon>
        <taxon>Anaerolineaceae</taxon>
        <taxon>Anaerolinea</taxon>
    </lineage>
</organism>
<comment type="caution">
    <text evidence="3">The sequence shown here is derived from an EMBL/GenBank/DDBJ whole genome shotgun (WGS) entry which is preliminary data.</text>
</comment>
<keyword evidence="3" id="KW-0067">ATP-binding</keyword>
<reference evidence="3" key="1">
    <citation type="journal article" date="2020" name="mSystems">
        <title>Genome- and Community-Level Interaction Insights into Carbon Utilization and Element Cycling Functions of Hydrothermarchaeota in Hydrothermal Sediment.</title>
        <authorList>
            <person name="Zhou Z."/>
            <person name="Liu Y."/>
            <person name="Xu W."/>
            <person name="Pan J."/>
            <person name="Luo Z.H."/>
            <person name="Li M."/>
        </authorList>
    </citation>
    <scope>NUCLEOTIDE SEQUENCE [LARGE SCALE GENOMIC DNA]</scope>
    <source>
        <strain evidence="3">SpSt-573</strain>
    </source>
</reference>
<dbReference type="InterPro" id="IPR027417">
    <property type="entry name" value="P-loop_NTPase"/>
</dbReference>
<dbReference type="SUPFAM" id="SSF52540">
    <property type="entry name" value="P-loop containing nucleoside triphosphate hydrolases"/>
    <property type="match status" value="1"/>
</dbReference>
<dbReference type="PANTHER" id="PTHR34704">
    <property type="entry name" value="ATPASE"/>
    <property type="match status" value="1"/>
</dbReference>
<feature type="domain" description="DUF234" evidence="2">
    <location>
        <begin position="316"/>
        <end position="406"/>
    </location>
</feature>
<dbReference type="SUPFAM" id="SSF52980">
    <property type="entry name" value="Restriction endonuclease-like"/>
    <property type="match status" value="1"/>
</dbReference>
<dbReference type="PANTHER" id="PTHR34704:SF1">
    <property type="entry name" value="ATPASE"/>
    <property type="match status" value="1"/>
</dbReference>
<dbReference type="Pfam" id="PF01637">
    <property type="entry name" value="ATPase_2"/>
    <property type="match status" value="1"/>
</dbReference>
<dbReference type="GO" id="GO:0005524">
    <property type="term" value="F:ATP binding"/>
    <property type="evidence" value="ECO:0007669"/>
    <property type="project" value="UniProtKB-KW"/>
</dbReference>
<evidence type="ECO:0000259" key="1">
    <source>
        <dbReference type="Pfam" id="PF01637"/>
    </source>
</evidence>
<dbReference type="InterPro" id="IPR011579">
    <property type="entry name" value="ATPase_dom"/>
</dbReference>
<dbReference type="InterPro" id="IPR004256">
    <property type="entry name" value="DUF234"/>
</dbReference>
<evidence type="ECO:0000313" key="3">
    <source>
        <dbReference type="EMBL" id="HGS22380.1"/>
    </source>
</evidence>
<accession>A0A7C4PKP3</accession>
<evidence type="ECO:0000259" key="2">
    <source>
        <dbReference type="Pfam" id="PF03008"/>
    </source>
</evidence>
<dbReference type="SUPFAM" id="SSF46785">
    <property type="entry name" value="Winged helix' DNA-binding domain"/>
    <property type="match status" value="1"/>
</dbReference>
<dbReference type="InterPro" id="IPR011335">
    <property type="entry name" value="Restrct_endonuc-II-like"/>
</dbReference>
<name>A0A7C4PKP3_9CHLR</name>
<gene>
    <name evidence="3" type="ORF">ENT37_10990</name>
</gene>
<dbReference type="Gene3D" id="3.40.50.300">
    <property type="entry name" value="P-loop containing nucleotide triphosphate hydrolases"/>
    <property type="match status" value="1"/>
</dbReference>